<feature type="domain" description="Fatty acid desaturase" evidence="2">
    <location>
        <begin position="80"/>
        <end position="315"/>
    </location>
</feature>
<dbReference type="OrthoDB" id="9800167at2"/>
<keyword evidence="4" id="KW-1185">Reference proteome</keyword>
<evidence type="ECO:0000259" key="2">
    <source>
        <dbReference type="Pfam" id="PF00487"/>
    </source>
</evidence>
<protein>
    <recommendedName>
        <fullName evidence="2">Fatty acid desaturase domain-containing protein</fullName>
    </recommendedName>
</protein>
<proteinExistence type="predicted"/>
<name>A0A844AWS7_9BURK</name>
<dbReference type="GO" id="GO:0006629">
    <property type="term" value="P:lipid metabolic process"/>
    <property type="evidence" value="ECO:0007669"/>
    <property type="project" value="InterPro"/>
</dbReference>
<dbReference type="EMBL" id="WJBU01000013">
    <property type="protein sequence ID" value="MRD48534.1"/>
    <property type="molecule type" value="Genomic_DNA"/>
</dbReference>
<keyword evidence="1" id="KW-0812">Transmembrane</keyword>
<keyword evidence="1" id="KW-0472">Membrane</keyword>
<feature type="transmembrane region" description="Helical" evidence="1">
    <location>
        <begin position="79"/>
        <end position="97"/>
    </location>
</feature>
<feature type="transmembrane region" description="Helical" evidence="1">
    <location>
        <begin position="49"/>
        <end position="73"/>
    </location>
</feature>
<comment type="caution">
    <text evidence="3">The sequence shown here is derived from an EMBL/GenBank/DDBJ whole genome shotgun (WGS) entry which is preliminary data.</text>
</comment>
<evidence type="ECO:0000256" key="1">
    <source>
        <dbReference type="SAM" id="Phobius"/>
    </source>
</evidence>
<organism evidence="3 4">
    <name type="scientific">Caenimonas koreensis DSM 17982</name>
    <dbReference type="NCBI Taxonomy" id="1121255"/>
    <lineage>
        <taxon>Bacteria</taxon>
        <taxon>Pseudomonadati</taxon>
        <taxon>Pseudomonadota</taxon>
        <taxon>Betaproteobacteria</taxon>
        <taxon>Burkholderiales</taxon>
        <taxon>Comamonadaceae</taxon>
        <taxon>Caenimonas</taxon>
    </lineage>
</organism>
<sequence>MIEQPQAFPSPTEDETPRPLRELQLRTARALIAKELGAQQLSALHKPNAFWDFISIAGSLALFATCAMVLARWPVHEPLWWLCLIVQGDLILVMAFINHDAFAHRKLLPRRLRWIVSSLMVWPSQLRAAVYERMHATHHRALGTELDSEAYKQDIDTPLRRFLYASPAAIVFRFVFLRGRTASVSFARAGALPQASVDASRERWERGTRIAVFASALLLLFVDWRIVVLGYVLPLVVVTPVFNTIRIVLEHFDLDRNNPLWVGTFYRSGPVSRLLFWFGAGDCHVVHHFYANIPFYRIGRAVELMRPILVREGVYEQRSLLRLMMQWFSASRAHWSVPPA</sequence>
<keyword evidence="1" id="KW-1133">Transmembrane helix</keyword>
<accession>A0A844AWS7</accession>
<reference evidence="3 4" key="1">
    <citation type="submission" date="2019-11" db="EMBL/GenBank/DDBJ databases">
        <title>Caenimonas koreensis gen. nov., sp. nov., isolated from activated sludge.</title>
        <authorList>
            <person name="Seung H.R."/>
        </authorList>
    </citation>
    <scope>NUCLEOTIDE SEQUENCE [LARGE SCALE GENOMIC DNA]</scope>
    <source>
        <strain evidence="3 4">EMB320</strain>
    </source>
</reference>
<evidence type="ECO:0000313" key="4">
    <source>
        <dbReference type="Proteomes" id="UP000487350"/>
    </source>
</evidence>
<gene>
    <name evidence="3" type="ORF">GHT07_14700</name>
</gene>
<dbReference type="Proteomes" id="UP000487350">
    <property type="component" value="Unassembled WGS sequence"/>
</dbReference>
<dbReference type="RefSeq" id="WP_153585849.1">
    <property type="nucleotide sequence ID" value="NZ_WJBU01000013.1"/>
</dbReference>
<feature type="transmembrane region" description="Helical" evidence="1">
    <location>
        <begin position="210"/>
        <end position="233"/>
    </location>
</feature>
<dbReference type="Pfam" id="PF00487">
    <property type="entry name" value="FA_desaturase"/>
    <property type="match status" value="1"/>
</dbReference>
<evidence type="ECO:0000313" key="3">
    <source>
        <dbReference type="EMBL" id="MRD48534.1"/>
    </source>
</evidence>
<dbReference type="InterPro" id="IPR005804">
    <property type="entry name" value="FA_desaturase_dom"/>
</dbReference>
<dbReference type="AlphaFoldDB" id="A0A844AWS7"/>